<name>A0AAV9LZ41_9SOLN</name>
<comment type="caution">
    <text evidence="2">The sequence shown here is derived from an EMBL/GenBank/DDBJ whole genome shotgun (WGS) entry which is preliminary data.</text>
</comment>
<dbReference type="AlphaFoldDB" id="A0AAV9LZ41"/>
<dbReference type="InterPro" id="IPR005174">
    <property type="entry name" value="KIB1-4_b-propeller"/>
</dbReference>
<dbReference type="PANTHER" id="PTHR44259">
    <property type="entry name" value="OS07G0183000 PROTEIN-RELATED"/>
    <property type="match status" value="1"/>
</dbReference>
<dbReference type="PANTHER" id="PTHR44259:SF52">
    <property type="entry name" value="UBIQUITIN-PROTEIN LIGASE"/>
    <property type="match status" value="1"/>
</dbReference>
<accession>A0AAV9LZ41</accession>
<protein>
    <recommendedName>
        <fullName evidence="1">KIB1-4 beta-propeller domain-containing protein</fullName>
    </recommendedName>
</protein>
<dbReference type="InterPro" id="IPR050942">
    <property type="entry name" value="F-box_BR-signaling"/>
</dbReference>
<dbReference type="EMBL" id="JAWPEI010000003">
    <property type="protein sequence ID" value="KAK4731002.1"/>
    <property type="molecule type" value="Genomic_DNA"/>
</dbReference>
<feature type="domain" description="KIB1-4 beta-propeller" evidence="1">
    <location>
        <begin position="35"/>
        <end position="295"/>
    </location>
</feature>
<gene>
    <name evidence="2" type="ORF">R3W88_023990</name>
</gene>
<evidence type="ECO:0000313" key="2">
    <source>
        <dbReference type="EMBL" id="KAK4731002.1"/>
    </source>
</evidence>
<sequence>MEDFIAFGSVCTSWRTASPKDNFDILSPQLPLLILYLPEAKGRDCFPTDQMGWLLTQSLDGEEVNLFNPFSDTKIHLPNQFALRALQNPDDLIEGHEFYNYINLATLSANPSFTSDYVLVISYNTDVNYLAYWLPGDINWTLFDMDERHGGVCNMTYYKGQFYLLTWGAEIWVSHLIYLNDNKDLFRHSIQYYLVGVNDALLFVARFGRNRSDDDSAVDTFKCEVYEVDEMKCKLKRIHNLVDSTIFFGLNGATSIDSTKFTGVIKPNHIYFTDDWIEQNLMSECGGGKDTGVYNLEDGNIEYFYPQLSLSCICPPTWVIPSL</sequence>
<evidence type="ECO:0000259" key="1">
    <source>
        <dbReference type="Pfam" id="PF03478"/>
    </source>
</evidence>
<evidence type="ECO:0000313" key="3">
    <source>
        <dbReference type="Proteomes" id="UP001311915"/>
    </source>
</evidence>
<dbReference type="Pfam" id="PF03478">
    <property type="entry name" value="Beta-prop_KIB1-4"/>
    <property type="match status" value="1"/>
</dbReference>
<dbReference type="Proteomes" id="UP001311915">
    <property type="component" value="Unassembled WGS sequence"/>
</dbReference>
<keyword evidence="3" id="KW-1185">Reference proteome</keyword>
<proteinExistence type="predicted"/>
<organism evidence="2 3">
    <name type="scientific">Solanum pinnatisectum</name>
    <name type="common">tansyleaf nightshade</name>
    <dbReference type="NCBI Taxonomy" id="50273"/>
    <lineage>
        <taxon>Eukaryota</taxon>
        <taxon>Viridiplantae</taxon>
        <taxon>Streptophyta</taxon>
        <taxon>Embryophyta</taxon>
        <taxon>Tracheophyta</taxon>
        <taxon>Spermatophyta</taxon>
        <taxon>Magnoliopsida</taxon>
        <taxon>eudicotyledons</taxon>
        <taxon>Gunneridae</taxon>
        <taxon>Pentapetalae</taxon>
        <taxon>asterids</taxon>
        <taxon>lamiids</taxon>
        <taxon>Solanales</taxon>
        <taxon>Solanaceae</taxon>
        <taxon>Solanoideae</taxon>
        <taxon>Solaneae</taxon>
        <taxon>Solanum</taxon>
    </lineage>
</organism>
<reference evidence="2 3" key="1">
    <citation type="submission" date="2023-10" db="EMBL/GenBank/DDBJ databases">
        <title>Genome-Wide Identification Analysis in wild type Solanum Pinnatisectum Reveals Some Genes Defensing Phytophthora Infestans.</title>
        <authorList>
            <person name="Sun C."/>
        </authorList>
    </citation>
    <scope>NUCLEOTIDE SEQUENCE [LARGE SCALE GENOMIC DNA]</scope>
    <source>
        <strain evidence="2">LQN</strain>
        <tissue evidence="2">Leaf</tissue>
    </source>
</reference>